<organism evidence="1 2">
    <name type="scientific">Phytophthora palmivora</name>
    <dbReference type="NCBI Taxonomy" id="4796"/>
    <lineage>
        <taxon>Eukaryota</taxon>
        <taxon>Sar</taxon>
        <taxon>Stramenopiles</taxon>
        <taxon>Oomycota</taxon>
        <taxon>Peronosporomycetes</taxon>
        <taxon>Peronosporales</taxon>
        <taxon>Peronosporaceae</taxon>
        <taxon>Phytophthora</taxon>
    </lineage>
</organism>
<reference evidence="1 2" key="1">
    <citation type="journal article" date="2017" name="Genome Biol. Evol.">
        <title>Phytophthora megakarya and P. palmivora, closely related causal agents of cacao black pod rot, underwent increases in genome sizes and gene numbers by different mechanisms.</title>
        <authorList>
            <person name="Ali S.S."/>
            <person name="Shao J."/>
            <person name="Lary D.J."/>
            <person name="Kronmiller B."/>
            <person name="Shen D."/>
            <person name="Strem M.D."/>
            <person name="Amoako-Attah I."/>
            <person name="Akrofi A.Y."/>
            <person name="Begoude B.A."/>
            <person name="Ten Hoopen G.M."/>
            <person name="Coulibaly K."/>
            <person name="Kebe B.I."/>
            <person name="Melnick R.L."/>
            <person name="Guiltinan M.J."/>
            <person name="Tyler B.M."/>
            <person name="Meinhardt L.W."/>
            <person name="Bailey B.A."/>
        </authorList>
    </citation>
    <scope>NUCLEOTIDE SEQUENCE [LARGE SCALE GENOMIC DNA]</scope>
    <source>
        <strain evidence="2">sbr112.9</strain>
    </source>
</reference>
<accession>A0A2P4YE52</accession>
<dbReference type="Proteomes" id="UP000237271">
    <property type="component" value="Unassembled WGS sequence"/>
</dbReference>
<proteinExistence type="predicted"/>
<evidence type="ECO:0000313" key="2">
    <source>
        <dbReference type="Proteomes" id="UP000237271"/>
    </source>
</evidence>
<name>A0A2P4YE52_9STRA</name>
<dbReference type="PANTHER" id="PTHR11439:SF440">
    <property type="entry name" value="INTEGRASE CATALYTIC DOMAIN-CONTAINING PROTEIN"/>
    <property type="match status" value="1"/>
</dbReference>
<evidence type="ECO:0000313" key="1">
    <source>
        <dbReference type="EMBL" id="POM76097.1"/>
    </source>
</evidence>
<gene>
    <name evidence="1" type="ORF">PHPALM_6706</name>
</gene>
<sequence length="222" mass="25525">MAAMEGVLKSYDEATTCLNTKEWKMTIASEPPTHQRPIGCRLVFALKRKEKGEVIRHNAQTYAPVAYLNLIRTKIAKCCPKDERSSSVTSAQRFCMVNWKKRPTWIFSKAYKRFWFFRIQKEKVTTVYMDLSVTGVERDIAVAFAKLSRFLKNPGQRHWGAVIKVTKDVPITYDGRMGTEPTTYSDADWTGNRDDRRSVSGVMLMICRVVIDIPEDGCSKFY</sequence>
<dbReference type="AlphaFoldDB" id="A0A2P4YE52"/>
<keyword evidence="2" id="KW-1185">Reference proteome</keyword>
<dbReference type="PANTHER" id="PTHR11439">
    <property type="entry name" value="GAG-POL-RELATED RETROTRANSPOSON"/>
    <property type="match status" value="1"/>
</dbReference>
<protein>
    <submittedName>
        <fullName evidence="1">Polyprotein</fullName>
    </submittedName>
</protein>
<dbReference type="EMBL" id="NCKW01003540">
    <property type="protein sequence ID" value="POM76097.1"/>
    <property type="molecule type" value="Genomic_DNA"/>
</dbReference>
<dbReference type="OrthoDB" id="119130at2759"/>
<comment type="caution">
    <text evidence="1">The sequence shown here is derived from an EMBL/GenBank/DDBJ whole genome shotgun (WGS) entry which is preliminary data.</text>
</comment>